<evidence type="ECO:0000313" key="2">
    <source>
        <dbReference type="EMBL" id="GMH93739.1"/>
    </source>
</evidence>
<name>A0A9W7EV29_9STRA</name>
<keyword evidence="3" id="KW-1185">Reference proteome</keyword>
<comment type="caution">
    <text evidence="2">The sequence shown here is derived from an EMBL/GenBank/DDBJ whole genome shotgun (WGS) entry which is preliminary data.</text>
</comment>
<gene>
    <name evidence="2" type="ORF">TrST_g13801</name>
</gene>
<reference evidence="3" key="1">
    <citation type="journal article" date="2023" name="Commun. Biol.">
        <title>Genome analysis of Parmales, the sister group of diatoms, reveals the evolutionary specialization of diatoms from phago-mixotrophs to photoautotrophs.</title>
        <authorList>
            <person name="Ban H."/>
            <person name="Sato S."/>
            <person name="Yoshikawa S."/>
            <person name="Yamada K."/>
            <person name="Nakamura Y."/>
            <person name="Ichinomiya M."/>
            <person name="Sato N."/>
            <person name="Blanc-Mathieu R."/>
            <person name="Endo H."/>
            <person name="Kuwata A."/>
            <person name="Ogata H."/>
        </authorList>
    </citation>
    <scope>NUCLEOTIDE SEQUENCE [LARGE SCALE GENOMIC DNA]</scope>
    <source>
        <strain evidence="3">NIES 3701</strain>
    </source>
</reference>
<feature type="region of interest" description="Disordered" evidence="1">
    <location>
        <begin position="157"/>
        <end position="226"/>
    </location>
</feature>
<sequence length="431" mass="46965">MEESAFDRSFRRACSANNGRRQKKTALKNKKERNAPAVLGRESAKQTQTRRSSLQASAIASSSANVFIQPTSTQKATMPLLTKWKEYSDMSSTPSLSSPTRSPYLKEKIKADAIHGAGLAFSLSQLMSELDALTLTESELKEELTSEIEAKRAMEERLRRANTPSAYSSYKDDASLDLTDDDTDENVVRGRESVASRGMLQRAESRNSIQSRGSVLTGGGQLKRQNSVRRKALRSFLWGSKSPEKTKEKVSVAGKASKPVTTKPSVTKPSAPKPAVNAAPQVQEKAGLSSDSDSSSASILLSSDSDDSSNGVDSVRGDGGESDVETEVESKAIGGGLEEDSVVTRSQDPAVTSKAVVEQTGGREHEQTDDLDDMIINESAEIAKLEKETVRLTQLLEVTKRDLEECKIGWKRSWARCEREIGELVLESQKK</sequence>
<protein>
    <submittedName>
        <fullName evidence="2">Uncharacterized protein</fullName>
    </submittedName>
</protein>
<feature type="region of interest" description="Disordered" evidence="1">
    <location>
        <begin position="239"/>
        <end position="369"/>
    </location>
</feature>
<dbReference type="OrthoDB" id="207225at2759"/>
<feature type="compositionally biased region" description="Basic and acidic residues" evidence="1">
    <location>
        <begin position="1"/>
        <end position="10"/>
    </location>
</feature>
<feature type="region of interest" description="Disordered" evidence="1">
    <location>
        <begin position="1"/>
        <end position="61"/>
    </location>
</feature>
<evidence type="ECO:0000256" key="1">
    <source>
        <dbReference type="SAM" id="MobiDB-lite"/>
    </source>
</evidence>
<dbReference type="Proteomes" id="UP001165085">
    <property type="component" value="Unassembled WGS sequence"/>
</dbReference>
<feature type="compositionally biased region" description="Basic residues" evidence="1">
    <location>
        <begin position="20"/>
        <end position="31"/>
    </location>
</feature>
<dbReference type="AlphaFoldDB" id="A0A9W7EV29"/>
<feature type="compositionally biased region" description="Low complexity" evidence="1">
    <location>
        <begin position="288"/>
        <end position="303"/>
    </location>
</feature>
<feature type="compositionally biased region" description="Polar residues" evidence="1">
    <location>
        <begin position="259"/>
        <end position="268"/>
    </location>
</feature>
<feature type="compositionally biased region" description="Low complexity" evidence="1">
    <location>
        <begin position="52"/>
        <end position="61"/>
    </location>
</feature>
<organism evidence="2 3">
    <name type="scientific">Triparma strigata</name>
    <dbReference type="NCBI Taxonomy" id="1606541"/>
    <lineage>
        <taxon>Eukaryota</taxon>
        <taxon>Sar</taxon>
        <taxon>Stramenopiles</taxon>
        <taxon>Ochrophyta</taxon>
        <taxon>Bolidophyceae</taxon>
        <taxon>Parmales</taxon>
        <taxon>Triparmaceae</taxon>
        <taxon>Triparma</taxon>
    </lineage>
</organism>
<dbReference type="EMBL" id="BRXY01000419">
    <property type="protein sequence ID" value="GMH93739.1"/>
    <property type="molecule type" value="Genomic_DNA"/>
</dbReference>
<proteinExistence type="predicted"/>
<accession>A0A9W7EV29</accession>
<evidence type="ECO:0000313" key="3">
    <source>
        <dbReference type="Proteomes" id="UP001165085"/>
    </source>
</evidence>